<accession>A0A9D4CBV6</accession>
<evidence type="ECO:0000313" key="2">
    <source>
        <dbReference type="Proteomes" id="UP000828390"/>
    </source>
</evidence>
<sequence length="176" mass="19885">MNRSESHEQINPEQTVINRSELFRTIGFEPSRMMQICPTGTKGRHIPGRGVAHDTQKVMTTTGIEPATSREAVRGIEPVNFRVAVGMLTCFHYIHIEKNCPPTCGHVLSPIWTIFELVRDINKTNVLTNFHDDWAKIVTSRVKTAPPPGSHKNAPPSCGHGFSPIWTIFRTRLRYQ</sequence>
<dbReference type="EMBL" id="JAIWYP010000013">
    <property type="protein sequence ID" value="KAH3720628.1"/>
    <property type="molecule type" value="Genomic_DNA"/>
</dbReference>
<dbReference type="Proteomes" id="UP000828390">
    <property type="component" value="Unassembled WGS sequence"/>
</dbReference>
<name>A0A9D4CBV6_DREPO</name>
<proteinExistence type="predicted"/>
<protein>
    <submittedName>
        <fullName evidence="1">Uncharacterized protein</fullName>
    </submittedName>
</protein>
<dbReference type="AlphaFoldDB" id="A0A9D4CBV6"/>
<reference evidence="1" key="1">
    <citation type="journal article" date="2019" name="bioRxiv">
        <title>The Genome of the Zebra Mussel, Dreissena polymorpha: A Resource for Invasive Species Research.</title>
        <authorList>
            <person name="McCartney M.A."/>
            <person name="Auch B."/>
            <person name="Kono T."/>
            <person name="Mallez S."/>
            <person name="Zhang Y."/>
            <person name="Obille A."/>
            <person name="Becker A."/>
            <person name="Abrahante J.E."/>
            <person name="Garbe J."/>
            <person name="Badalamenti J.P."/>
            <person name="Herman A."/>
            <person name="Mangelson H."/>
            <person name="Liachko I."/>
            <person name="Sullivan S."/>
            <person name="Sone E.D."/>
            <person name="Koren S."/>
            <person name="Silverstein K.A.T."/>
            <person name="Beckman K.B."/>
            <person name="Gohl D.M."/>
        </authorList>
    </citation>
    <scope>NUCLEOTIDE SEQUENCE</scope>
    <source>
        <strain evidence="1">Duluth1</strain>
        <tissue evidence="1">Whole animal</tissue>
    </source>
</reference>
<gene>
    <name evidence="1" type="ORF">DPMN_063530</name>
</gene>
<keyword evidence="2" id="KW-1185">Reference proteome</keyword>
<comment type="caution">
    <text evidence="1">The sequence shown here is derived from an EMBL/GenBank/DDBJ whole genome shotgun (WGS) entry which is preliminary data.</text>
</comment>
<evidence type="ECO:0000313" key="1">
    <source>
        <dbReference type="EMBL" id="KAH3720628.1"/>
    </source>
</evidence>
<organism evidence="1 2">
    <name type="scientific">Dreissena polymorpha</name>
    <name type="common">Zebra mussel</name>
    <name type="synonym">Mytilus polymorpha</name>
    <dbReference type="NCBI Taxonomy" id="45954"/>
    <lineage>
        <taxon>Eukaryota</taxon>
        <taxon>Metazoa</taxon>
        <taxon>Spiralia</taxon>
        <taxon>Lophotrochozoa</taxon>
        <taxon>Mollusca</taxon>
        <taxon>Bivalvia</taxon>
        <taxon>Autobranchia</taxon>
        <taxon>Heteroconchia</taxon>
        <taxon>Euheterodonta</taxon>
        <taxon>Imparidentia</taxon>
        <taxon>Neoheterodontei</taxon>
        <taxon>Myida</taxon>
        <taxon>Dreissenoidea</taxon>
        <taxon>Dreissenidae</taxon>
        <taxon>Dreissena</taxon>
    </lineage>
</organism>
<reference evidence="1" key="2">
    <citation type="submission" date="2020-11" db="EMBL/GenBank/DDBJ databases">
        <authorList>
            <person name="McCartney M.A."/>
            <person name="Auch B."/>
            <person name="Kono T."/>
            <person name="Mallez S."/>
            <person name="Becker A."/>
            <person name="Gohl D.M."/>
            <person name="Silverstein K.A.T."/>
            <person name="Koren S."/>
            <person name="Bechman K.B."/>
            <person name="Herman A."/>
            <person name="Abrahante J.E."/>
            <person name="Garbe J."/>
        </authorList>
    </citation>
    <scope>NUCLEOTIDE SEQUENCE</scope>
    <source>
        <strain evidence="1">Duluth1</strain>
        <tissue evidence="1">Whole animal</tissue>
    </source>
</reference>